<keyword evidence="2" id="KW-1003">Cell membrane</keyword>
<dbReference type="Proteomes" id="UP001443914">
    <property type="component" value="Unassembled WGS sequence"/>
</dbReference>
<feature type="chain" id="PRO_5043486364" description="Receptor-like serine/threonine-protein kinase" evidence="23">
    <location>
        <begin position="18"/>
        <end position="824"/>
    </location>
</feature>
<dbReference type="Pfam" id="PF01453">
    <property type="entry name" value="B_lectin"/>
    <property type="match status" value="1"/>
</dbReference>
<dbReference type="PIRSF" id="PIRSF000641">
    <property type="entry name" value="SRK"/>
    <property type="match status" value="1"/>
</dbReference>
<dbReference type="GO" id="GO:0004674">
    <property type="term" value="F:protein serine/threonine kinase activity"/>
    <property type="evidence" value="ECO:0007669"/>
    <property type="project" value="UniProtKB-KW"/>
</dbReference>
<dbReference type="AlphaFoldDB" id="A0AAW1KAB5"/>
<evidence type="ECO:0000256" key="6">
    <source>
        <dbReference type="ARBA" id="ARBA00022692"/>
    </source>
</evidence>
<evidence type="ECO:0000256" key="5">
    <source>
        <dbReference type="ARBA" id="ARBA00022679"/>
    </source>
</evidence>
<dbReference type="CDD" id="cd14066">
    <property type="entry name" value="STKc_IRAK"/>
    <property type="match status" value="1"/>
</dbReference>
<dbReference type="PROSITE" id="PS50948">
    <property type="entry name" value="PAN"/>
    <property type="match status" value="1"/>
</dbReference>
<evidence type="ECO:0000259" key="24">
    <source>
        <dbReference type="PROSITE" id="PS50011"/>
    </source>
</evidence>
<evidence type="ECO:0000256" key="16">
    <source>
        <dbReference type="ARBA" id="ARBA00023180"/>
    </source>
</evidence>
<dbReference type="Gene3D" id="1.10.510.10">
    <property type="entry name" value="Transferase(Phosphotransferase) domain 1"/>
    <property type="match status" value="1"/>
</dbReference>
<dbReference type="InterPro" id="IPR036426">
    <property type="entry name" value="Bulb-type_lectin_dom_sf"/>
</dbReference>
<keyword evidence="4 20" id="KW-0245">EGF-like domain</keyword>
<proteinExistence type="inferred from homology"/>
<dbReference type="EMBL" id="JBDFQZ010000006">
    <property type="protein sequence ID" value="KAK9714807.1"/>
    <property type="molecule type" value="Genomic_DNA"/>
</dbReference>
<dbReference type="CDD" id="cd01098">
    <property type="entry name" value="PAN_AP_plant"/>
    <property type="match status" value="1"/>
</dbReference>
<dbReference type="PROSITE" id="PS00108">
    <property type="entry name" value="PROTEIN_KINASE_ST"/>
    <property type="match status" value="1"/>
</dbReference>
<dbReference type="CDD" id="cd00028">
    <property type="entry name" value="B_lectin"/>
    <property type="match status" value="1"/>
</dbReference>
<sequence>MFLRSLVVLLTVHLCYSIDTITPTNQLKDGDFVISDGGKYTLGFFSPGKTTRKYVGIWFSNVSVQTVVWVANRNKPINDLNGILSVTEDGSAQISSGKSVVWSTNTSVPASSNDINSTSLKLLNSGNLVLTSENGKTVVWQSFDHVTDTFLPGMKLGIDKKTGLTSTLTSWSATDDPSLGNYTFKVDPNGSAQFFLYQGSSRVWRSGPWVGQRWSGVPDMTRAYIFNYSFVSNSDEVSVTYDILNDSIISIFLVDGVSGTVQRRTWHEDSKRWIVFWTAPKELCDQFGECGAYGNCNPNSGTQYQCSCFPGYQPKSPRDWYLRDGTQGCVREENRSMCRNGEGFLKIPSVKLPDTSKAVVNKTSTLKECQDACLRNCSCSGYAAADDTGAGSGCISLYEPLIDVRTYTSGGQDFYYRADAVQLAKYSSSQGKQAHKRLEVILIVVAALTFIILVSYAGLYVYRKKKREMQEEMERSLWTKDAEESDSSSSELPFYSRNEIATATDSFSFNNKLGEGGFGTVYKGRLRNGQEIAVKKLALNSGQGIQEFKNEVRLIAKLQHRNLVKMLGCCIQGEEKMLIYEFMPNKSLDSFIFKGENKSSLDWKKRVDIIMGIARGMLYLHQDSRLKIIHRDLKASNVLLDKDMVPKIADFGMARIFVSEQKEENTNRVVGTYGYMAPEYALEGIISIKSDVFSFGVLLLEVITGRKNSGFYPDNPSINLVGHVWELWKVENAMEIVDPSLKDLDSEEVLKFIQVGLLCVQECADDRPTMSTVVFMLSTNMELPTPNQPAFIHKGSRSDIDPSSSSAGAHSVNDLSVTAIVEGR</sequence>
<comment type="similarity">
    <text evidence="19">Belongs to the protein kinase superfamily. Ser/Thr protein kinase family.</text>
</comment>
<keyword evidence="8" id="KW-0430">Lectin</keyword>
<keyword evidence="7 23" id="KW-0732">Signal</keyword>
<dbReference type="InterPro" id="IPR021820">
    <property type="entry name" value="S-locus_recpt_kinase_C"/>
</dbReference>
<evidence type="ECO:0000256" key="1">
    <source>
        <dbReference type="ARBA" id="ARBA00004251"/>
    </source>
</evidence>
<dbReference type="Gene3D" id="3.30.200.20">
    <property type="entry name" value="Phosphorylase Kinase, domain 1"/>
    <property type="match status" value="1"/>
</dbReference>
<dbReference type="FunFam" id="2.90.10.10:FF:000005">
    <property type="entry name" value="G-type lectin S-receptor-like serine/threonine-protein kinase"/>
    <property type="match status" value="1"/>
</dbReference>
<keyword evidence="10 19" id="KW-0418">Kinase</keyword>
<evidence type="ECO:0000256" key="23">
    <source>
        <dbReference type="SAM" id="SignalP"/>
    </source>
</evidence>
<protein>
    <recommendedName>
        <fullName evidence="19">Receptor-like serine/threonine-protein kinase</fullName>
        <ecNumber evidence="19">2.7.11.1</ecNumber>
    </recommendedName>
</protein>
<dbReference type="PROSITE" id="PS50011">
    <property type="entry name" value="PROTEIN_KINASE_DOM"/>
    <property type="match status" value="1"/>
</dbReference>
<dbReference type="GO" id="GO:0030246">
    <property type="term" value="F:carbohydrate binding"/>
    <property type="evidence" value="ECO:0007669"/>
    <property type="project" value="UniProtKB-KW"/>
</dbReference>
<keyword evidence="16" id="KW-0325">Glycoprotein</keyword>
<evidence type="ECO:0000256" key="3">
    <source>
        <dbReference type="ARBA" id="ARBA00022527"/>
    </source>
</evidence>
<evidence type="ECO:0000256" key="22">
    <source>
        <dbReference type="SAM" id="Phobius"/>
    </source>
</evidence>
<dbReference type="InterPro" id="IPR017441">
    <property type="entry name" value="Protein_kinase_ATP_BS"/>
</dbReference>
<keyword evidence="6 22" id="KW-0812">Transmembrane</keyword>
<dbReference type="PROSITE" id="PS50927">
    <property type="entry name" value="BULB_LECTIN"/>
    <property type="match status" value="1"/>
</dbReference>
<evidence type="ECO:0000256" key="15">
    <source>
        <dbReference type="ARBA" id="ARBA00023170"/>
    </source>
</evidence>
<accession>A0AAW1KAB5</accession>
<comment type="catalytic activity">
    <reaction evidence="18 19">
        <text>L-seryl-[protein] + ATP = O-phospho-L-seryl-[protein] + ADP + H(+)</text>
        <dbReference type="Rhea" id="RHEA:17989"/>
        <dbReference type="Rhea" id="RHEA-COMP:9863"/>
        <dbReference type="Rhea" id="RHEA-COMP:11604"/>
        <dbReference type="ChEBI" id="CHEBI:15378"/>
        <dbReference type="ChEBI" id="CHEBI:29999"/>
        <dbReference type="ChEBI" id="CHEBI:30616"/>
        <dbReference type="ChEBI" id="CHEBI:83421"/>
        <dbReference type="ChEBI" id="CHEBI:456216"/>
        <dbReference type="EC" id="2.7.11.1"/>
    </reaction>
</comment>
<comment type="caution">
    <text evidence="20">Lacks conserved residue(s) required for the propagation of feature annotation.</text>
</comment>
<dbReference type="PROSITE" id="PS50026">
    <property type="entry name" value="EGF_3"/>
    <property type="match status" value="1"/>
</dbReference>
<evidence type="ECO:0000256" key="17">
    <source>
        <dbReference type="ARBA" id="ARBA00047899"/>
    </source>
</evidence>
<keyword evidence="12 22" id="KW-1133">Transmembrane helix</keyword>
<keyword evidence="15" id="KW-0675">Receptor</keyword>
<dbReference type="InterPro" id="IPR024171">
    <property type="entry name" value="SRK-like_kinase"/>
</dbReference>
<evidence type="ECO:0000256" key="7">
    <source>
        <dbReference type="ARBA" id="ARBA00022729"/>
    </source>
</evidence>
<dbReference type="SMART" id="SM00108">
    <property type="entry name" value="B_lectin"/>
    <property type="match status" value="1"/>
</dbReference>
<dbReference type="InterPro" id="IPR000858">
    <property type="entry name" value="S_locus_glycoprot_dom"/>
</dbReference>
<feature type="domain" description="Apple" evidence="27">
    <location>
        <begin position="338"/>
        <end position="419"/>
    </location>
</feature>
<dbReference type="SUPFAM" id="SSF56112">
    <property type="entry name" value="Protein kinase-like (PK-like)"/>
    <property type="match status" value="1"/>
</dbReference>
<dbReference type="Gene3D" id="2.90.10.10">
    <property type="entry name" value="Bulb-type lectin domain"/>
    <property type="match status" value="1"/>
</dbReference>
<feature type="domain" description="EGF-like" evidence="25">
    <location>
        <begin position="280"/>
        <end position="318"/>
    </location>
</feature>
<dbReference type="Pfam" id="PF08276">
    <property type="entry name" value="PAN_2"/>
    <property type="match status" value="1"/>
</dbReference>
<feature type="signal peptide" evidence="23">
    <location>
        <begin position="1"/>
        <end position="17"/>
    </location>
</feature>
<evidence type="ECO:0000259" key="26">
    <source>
        <dbReference type="PROSITE" id="PS50927"/>
    </source>
</evidence>
<dbReference type="FunFam" id="1.10.510.10:FF:000060">
    <property type="entry name" value="G-type lectin S-receptor-like serine/threonine-protein kinase"/>
    <property type="match status" value="1"/>
</dbReference>
<keyword evidence="11 19" id="KW-0067">ATP-binding</keyword>
<keyword evidence="5 19" id="KW-0808">Transferase</keyword>
<dbReference type="InterPro" id="IPR000719">
    <property type="entry name" value="Prot_kinase_dom"/>
</dbReference>
<comment type="catalytic activity">
    <reaction evidence="17 19">
        <text>L-threonyl-[protein] + ATP = O-phospho-L-threonyl-[protein] + ADP + H(+)</text>
        <dbReference type="Rhea" id="RHEA:46608"/>
        <dbReference type="Rhea" id="RHEA-COMP:11060"/>
        <dbReference type="Rhea" id="RHEA-COMP:11605"/>
        <dbReference type="ChEBI" id="CHEBI:15378"/>
        <dbReference type="ChEBI" id="CHEBI:30013"/>
        <dbReference type="ChEBI" id="CHEBI:30616"/>
        <dbReference type="ChEBI" id="CHEBI:61977"/>
        <dbReference type="ChEBI" id="CHEBI:456216"/>
        <dbReference type="EC" id="2.7.11.1"/>
    </reaction>
</comment>
<dbReference type="PANTHER" id="PTHR27002">
    <property type="entry name" value="RECEPTOR-LIKE SERINE/THREONINE-PROTEIN KINASE SD1-8"/>
    <property type="match status" value="1"/>
</dbReference>
<feature type="binding site" evidence="21">
    <location>
        <position position="536"/>
    </location>
    <ligand>
        <name>ATP</name>
        <dbReference type="ChEBI" id="CHEBI:30616"/>
    </ligand>
</feature>
<dbReference type="SMART" id="SM00220">
    <property type="entry name" value="S_TKc"/>
    <property type="match status" value="1"/>
</dbReference>
<dbReference type="GO" id="GO:0005886">
    <property type="term" value="C:plasma membrane"/>
    <property type="evidence" value="ECO:0007669"/>
    <property type="project" value="UniProtKB-SubCell"/>
</dbReference>
<dbReference type="InterPro" id="IPR001480">
    <property type="entry name" value="Bulb-type_lectin_dom"/>
</dbReference>
<dbReference type="SUPFAM" id="SSF51110">
    <property type="entry name" value="alpha-D-mannose-specific plant lectins"/>
    <property type="match status" value="1"/>
</dbReference>
<evidence type="ECO:0000256" key="18">
    <source>
        <dbReference type="ARBA" id="ARBA00048679"/>
    </source>
</evidence>
<dbReference type="Pfam" id="PF00954">
    <property type="entry name" value="S_locus_glycop"/>
    <property type="match status" value="1"/>
</dbReference>
<evidence type="ECO:0000256" key="10">
    <source>
        <dbReference type="ARBA" id="ARBA00022777"/>
    </source>
</evidence>
<dbReference type="FunFam" id="3.30.200.20:FF:000330">
    <property type="entry name" value="G-type lectin S-receptor-like serine/threonine-protein kinase At4g03230"/>
    <property type="match status" value="1"/>
</dbReference>
<feature type="domain" description="Bulb-type lectin" evidence="26">
    <location>
        <begin position="18"/>
        <end position="143"/>
    </location>
</feature>
<dbReference type="InterPro" id="IPR003609">
    <property type="entry name" value="Pan_app"/>
</dbReference>
<evidence type="ECO:0000256" key="11">
    <source>
        <dbReference type="ARBA" id="ARBA00022840"/>
    </source>
</evidence>
<keyword evidence="14" id="KW-1015">Disulfide bond</keyword>
<evidence type="ECO:0000313" key="29">
    <source>
        <dbReference type="Proteomes" id="UP001443914"/>
    </source>
</evidence>
<evidence type="ECO:0000259" key="27">
    <source>
        <dbReference type="PROSITE" id="PS50948"/>
    </source>
</evidence>
<dbReference type="EC" id="2.7.11.1" evidence="19"/>
<reference evidence="28" key="1">
    <citation type="submission" date="2024-03" db="EMBL/GenBank/DDBJ databases">
        <title>WGS assembly of Saponaria officinalis var. Norfolk2.</title>
        <authorList>
            <person name="Jenkins J."/>
            <person name="Shu S."/>
            <person name="Grimwood J."/>
            <person name="Barry K."/>
            <person name="Goodstein D."/>
            <person name="Schmutz J."/>
            <person name="Leebens-Mack J."/>
            <person name="Osbourn A."/>
        </authorList>
    </citation>
    <scope>NUCLEOTIDE SEQUENCE [LARGE SCALE GENOMIC DNA]</scope>
    <source>
        <strain evidence="28">JIC</strain>
    </source>
</reference>
<gene>
    <name evidence="28" type="ORF">RND81_06G121800</name>
</gene>
<evidence type="ECO:0000256" key="21">
    <source>
        <dbReference type="PROSITE-ProRule" id="PRU10141"/>
    </source>
</evidence>
<dbReference type="SMART" id="SM00473">
    <property type="entry name" value="PAN_AP"/>
    <property type="match status" value="1"/>
</dbReference>
<evidence type="ECO:0000256" key="9">
    <source>
        <dbReference type="ARBA" id="ARBA00022741"/>
    </source>
</evidence>
<evidence type="ECO:0000256" key="14">
    <source>
        <dbReference type="ARBA" id="ARBA00023157"/>
    </source>
</evidence>
<evidence type="ECO:0000259" key="25">
    <source>
        <dbReference type="PROSITE" id="PS50026"/>
    </source>
</evidence>
<feature type="transmembrane region" description="Helical" evidence="22">
    <location>
        <begin position="440"/>
        <end position="462"/>
    </location>
</feature>
<evidence type="ECO:0000256" key="8">
    <source>
        <dbReference type="ARBA" id="ARBA00022734"/>
    </source>
</evidence>
<dbReference type="GO" id="GO:0005524">
    <property type="term" value="F:ATP binding"/>
    <property type="evidence" value="ECO:0007669"/>
    <property type="project" value="UniProtKB-UniRule"/>
</dbReference>
<dbReference type="PANTHER" id="PTHR27002:SF1095">
    <property type="entry name" value="G-TYPE LECTIN S-RECEPTOR-LIKE SERINE_THREONINE-PROTEIN KINASE RKS1"/>
    <property type="match status" value="1"/>
</dbReference>
<feature type="domain" description="Protein kinase" evidence="24">
    <location>
        <begin position="507"/>
        <end position="791"/>
    </location>
</feature>
<dbReference type="Pfam" id="PF07714">
    <property type="entry name" value="PK_Tyr_Ser-Thr"/>
    <property type="match status" value="1"/>
</dbReference>
<dbReference type="PROSITE" id="PS00107">
    <property type="entry name" value="PROTEIN_KINASE_ATP"/>
    <property type="match status" value="1"/>
</dbReference>
<comment type="caution">
    <text evidence="28">The sequence shown here is derived from an EMBL/GenBank/DDBJ whole genome shotgun (WGS) entry which is preliminary data.</text>
</comment>
<keyword evidence="3 19" id="KW-0723">Serine/threonine-protein kinase</keyword>
<name>A0AAW1KAB5_SAPOF</name>
<evidence type="ECO:0000313" key="28">
    <source>
        <dbReference type="EMBL" id="KAK9714807.1"/>
    </source>
</evidence>
<evidence type="ECO:0000256" key="20">
    <source>
        <dbReference type="PROSITE-ProRule" id="PRU00076"/>
    </source>
</evidence>
<dbReference type="GO" id="GO:0048544">
    <property type="term" value="P:recognition of pollen"/>
    <property type="evidence" value="ECO:0007669"/>
    <property type="project" value="InterPro"/>
</dbReference>
<keyword evidence="9 19" id="KW-0547">Nucleotide-binding</keyword>
<dbReference type="InterPro" id="IPR000742">
    <property type="entry name" value="EGF"/>
</dbReference>
<dbReference type="CDD" id="cd00053">
    <property type="entry name" value="EGF"/>
    <property type="match status" value="1"/>
</dbReference>
<evidence type="ECO:0000256" key="2">
    <source>
        <dbReference type="ARBA" id="ARBA00022475"/>
    </source>
</evidence>
<organism evidence="28 29">
    <name type="scientific">Saponaria officinalis</name>
    <name type="common">Common soapwort</name>
    <name type="synonym">Lychnis saponaria</name>
    <dbReference type="NCBI Taxonomy" id="3572"/>
    <lineage>
        <taxon>Eukaryota</taxon>
        <taxon>Viridiplantae</taxon>
        <taxon>Streptophyta</taxon>
        <taxon>Embryophyta</taxon>
        <taxon>Tracheophyta</taxon>
        <taxon>Spermatophyta</taxon>
        <taxon>Magnoliopsida</taxon>
        <taxon>eudicotyledons</taxon>
        <taxon>Gunneridae</taxon>
        <taxon>Pentapetalae</taxon>
        <taxon>Caryophyllales</taxon>
        <taxon>Caryophyllaceae</taxon>
        <taxon>Caryophylleae</taxon>
        <taxon>Saponaria</taxon>
    </lineage>
</organism>
<comment type="subcellular location">
    <subcellularLocation>
        <location evidence="1">Cell membrane</location>
        <topology evidence="1">Single-pass type I membrane protein</topology>
    </subcellularLocation>
</comment>
<evidence type="ECO:0000256" key="19">
    <source>
        <dbReference type="PIRNR" id="PIRNR000641"/>
    </source>
</evidence>
<evidence type="ECO:0000256" key="13">
    <source>
        <dbReference type="ARBA" id="ARBA00023136"/>
    </source>
</evidence>
<dbReference type="InterPro" id="IPR001245">
    <property type="entry name" value="Ser-Thr/Tyr_kinase_cat_dom"/>
</dbReference>
<dbReference type="InterPro" id="IPR008271">
    <property type="entry name" value="Ser/Thr_kinase_AS"/>
</dbReference>
<evidence type="ECO:0000256" key="4">
    <source>
        <dbReference type="ARBA" id="ARBA00022536"/>
    </source>
</evidence>
<keyword evidence="29" id="KW-1185">Reference proteome</keyword>
<evidence type="ECO:0000256" key="12">
    <source>
        <dbReference type="ARBA" id="ARBA00022989"/>
    </source>
</evidence>
<dbReference type="InterPro" id="IPR011009">
    <property type="entry name" value="Kinase-like_dom_sf"/>
</dbReference>
<dbReference type="Pfam" id="PF11883">
    <property type="entry name" value="DUF3403"/>
    <property type="match status" value="1"/>
</dbReference>
<keyword evidence="13 22" id="KW-0472">Membrane</keyword>